<dbReference type="PROSITE" id="PS51898">
    <property type="entry name" value="TYR_RECOMBINASE"/>
    <property type="match status" value="1"/>
</dbReference>
<keyword evidence="3" id="KW-0233">DNA recombination</keyword>
<dbReference type="Proteomes" id="UP001596312">
    <property type="component" value="Unassembled WGS sequence"/>
</dbReference>
<evidence type="ECO:0000259" key="4">
    <source>
        <dbReference type="PROSITE" id="PS51898"/>
    </source>
</evidence>
<dbReference type="Pfam" id="PF00589">
    <property type="entry name" value="Phage_integrase"/>
    <property type="match status" value="1"/>
</dbReference>
<dbReference type="SUPFAM" id="SSF56349">
    <property type="entry name" value="DNA breaking-rejoining enzymes"/>
    <property type="match status" value="1"/>
</dbReference>
<dbReference type="AlphaFoldDB" id="A0ABD5V6P5"/>
<comment type="caution">
    <text evidence="6">The sequence shown here is derived from an EMBL/GenBank/DDBJ whole genome shotgun (WGS) entry which is preliminary data.</text>
</comment>
<keyword evidence="7" id="KW-1185">Reference proteome</keyword>
<evidence type="ECO:0000256" key="2">
    <source>
        <dbReference type="ARBA" id="ARBA00023125"/>
    </source>
</evidence>
<evidence type="ECO:0000313" key="6">
    <source>
        <dbReference type="EMBL" id="MFC6907272.1"/>
    </source>
</evidence>
<dbReference type="GO" id="GO:0015074">
    <property type="term" value="P:DNA integration"/>
    <property type="evidence" value="ECO:0007669"/>
    <property type="project" value="UniProtKB-KW"/>
</dbReference>
<organism evidence="6 7">
    <name type="scientific">Halalkalicoccus tibetensis</name>
    <dbReference type="NCBI Taxonomy" id="175632"/>
    <lineage>
        <taxon>Archaea</taxon>
        <taxon>Methanobacteriati</taxon>
        <taxon>Methanobacteriota</taxon>
        <taxon>Stenosarchaea group</taxon>
        <taxon>Halobacteria</taxon>
        <taxon>Halobacteriales</taxon>
        <taxon>Halococcaceae</taxon>
        <taxon>Halalkalicoccus</taxon>
    </lineage>
</organism>
<name>A0ABD5V6P5_9EURY</name>
<dbReference type="InterPro" id="IPR013762">
    <property type="entry name" value="Integrase-like_cat_sf"/>
</dbReference>
<evidence type="ECO:0000256" key="1">
    <source>
        <dbReference type="ARBA" id="ARBA00022908"/>
    </source>
</evidence>
<keyword evidence="1" id="KW-0229">DNA integration</keyword>
<dbReference type="Gene3D" id="1.10.443.10">
    <property type="entry name" value="Intergrase catalytic core"/>
    <property type="match status" value="1"/>
</dbReference>
<dbReference type="GO" id="GO:0003677">
    <property type="term" value="F:DNA binding"/>
    <property type="evidence" value="ECO:0007669"/>
    <property type="project" value="UniProtKB-KW"/>
</dbReference>
<dbReference type="RefSeq" id="WP_340605859.1">
    <property type="nucleotide sequence ID" value="NZ_JBBMXV010000014.1"/>
</dbReference>
<evidence type="ECO:0000313" key="5">
    <source>
        <dbReference type="EMBL" id="MFC6907253.1"/>
    </source>
</evidence>
<reference evidence="7" key="2">
    <citation type="journal article" date="2019" name="Int. J. Syst. Evol. Microbiol.">
        <title>The Global Catalogue of Microorganisms (GCM) 10K type strain sequencing project: providing services to taxonomists for standard genome sequencing and annotation.</title>
        <authorList>
            <consortium name="The Broad Institute Genomics Platform"/>
            <consortium name="The Broad Institute Genome Sequencing Center for Infectious Disease"/>
            <person name="Wu L."/>
            <person name="Ma J."/>
        </authorList>
    </citation>
    <scope>NUCLEOTIDE SEQUENCE [LARGE SCALE GENOMIC DNA]</scope>
    <source>
        <strain evidence="7">CGMCC 1.3240</strain>
    </source>
</reference>
<dbReference type="EMBL" id="JBHSXQ010000015">
    <property type="protein sequence ID" value="MFC6907272.1"/>
    <property type="molecule type" value="Genomic_DNA"/>
</dbReference>
<dbReference type="GO" id="GO:0006310">
    <property type="term" value="P:DNA recombination"/>
    <property type="evidence" value="ECO:0007669"/>
    <property type="project" value="UniProtKB-KW"/>
</dbReference>
<proteinExistence type="predicted"/>
<feature type="domain" description="Tyr recombinase" evidence="4">
    <location>
        <begin position="14"/>
        <end position="206"/>
    </location>
</feature>
<dbReference type="EMBL" id="JBHSXQ010000014">
    <property type="protein sequence ID" value="MFC6907253.1"/>
    <property type="molecule type" value="Genomic_DNA"/>
</dbReference>
<dbReference type="PANTHER" id="PTHR30349:SF41">
    <property type="entry name" value="INTEGRASE_RECOMBINASE PROTEIN MJ0367-RELATED"/>
    <property type="match status" value="1"/>
</dbReference>
<evidence type="ECO:0000313" key="7">
    <source>
        <dbReference type="Proteomes" id="UP001596312"/>
    </source>
</evidence>
<dbReference type="InterPro" id="IPR050090">
    <property type="entry name" value="Tyrosine_recombinase_XerCD"/>
</dbReference>
<dbReference type="InterPro" id="IPR011010">
    <property type="entry name" value="DNA_brk_join_enz"/>
</dbReference>
<reference evidence="6" key="1">
    <citation type="journal article" date="2014" name="Int. J. Syst. Evol. Microbiol.">
        <title>Complete genome sequence of Corynebacterium casei LMG S-19264T (=DSM 44701T), isolated from a smear-ripened cheese.</title>
        <authorList>
            <consortium name="US DOE Joint Genome Institute (JGI-PGF)"/>
            <person name="Walter F."/>
            <person name="Albersmeier A."/>
            <person name="Kalinowski J."/>
            <person name="Ruckert C."/>
        </authorList>
    </citation>
    <scope>NUCLEOTIDE SEQUENCE [LARGE SCALE GENOMIC DNA]</scope>
    <source>
        <strain evidence="6">CGMCC 1.15793</strain>
    </source>
</reference>
<dbReference type="CDD" id="cd00397">
    <property type="entry name" value="DNA_BRE_C"/>
    <property type="match status" value="1"/>
</dbReference>
<dbReference type="PANTHER" id="PTHR30349">
    <property type="entry name" value="PHAGE INTEGRASE-RELATED"/>
    <property type="match status" value="1"/>
</dbReference>
<reference evidence="6" key="3">
    <citation type="submission" date="2024-09" db="EMBL/GenBank/DDBJ databases">
        <authorList>
            <person name="Sun Q."/>
        </authorList>
    </citation>
    <scope>NUCLEOTIDE SEQUENCE</scope>
    <source>
        <strain evidence="6">CGMCC 1.15793</strain>
    </source>
</reference>
<protein>
    <submittedName>
        <fullName evidence="6">Tyrosine-type recombinase/integrase</fullName>
    </submittedName>
</protein>
<gene>
    <name evidence="5" type="ORF">ACFQGH_18915</name>
    <name evidence="6" type="ORF">ACFQGH_19010</name>
</gene>
<sequence length="206" mass="23902">MSETGSRNSATQKQAKTWLTPEQIEHIRDACLSDSFATYLQDRNETLIVLLADTGLRVSELVALNWEYLDLDAEPGELYLPSEIQKGNPGASYLDLADESRRQLRRYQNRVWKGSKALFPSRQSDRMTDRSVRNVVTRAAEEAGVRPYRIEGGRGESHEVSPHTFRHSIAFRMIRRENKRLEDVMLRLRHANLQTTDEVYGHFRRR</sequence>
<accession>A0ABD5V6P5</accession>
<evidence type="ECO:0000256" key="3">
    <source>
        <dbReference type="ARBA" id="ARBA00023172"/>
    </source>
</evidence>
<dbReference type="InterPro" id="IPR002104">
    <property type="entry name" value="Integrase_catalytic"/>
</dbReference>
<keyword evidence="2" id="KW-0238">DNA-binding</keyword>